<dbReference type="OMA" id="SENDEMM"/>
<dbReference type="EMBL" id="AE016817">
    <property type="protein sequence ID" value="AAS51552.1"/>
    <property type="molecule type" value="Genomic_DNA"/>
</dbReference>
<protein>
    <submittedName>
        <fullName evidence="2">ADL368Wp</fullName>
    </submittedName>
</protein>
<accession>Q75BD4</accession>
<organism evidence="2 3">
    <name type="scientific">Eremothecium gossypii (strain ATCC 10895 / CBS 109.51 / FGSC 9923 / NRRL Y-1056)</name>
    <name type="common">Yeast</name>
    <name type="synonym">Ashbya gossypii</name>
    <dbReference type="NCBI Taxonomy" id="284811"/>
    <lineage>
        <taxon>Eukaryota</taxon>
        <taxon>Fungi</taxon>
        <taxon>Dikarya</taxon>
        <taxon>Ascomycota</taxon>
        <taxon>Saccharomycotina</taxon>
        <taxon>Saccharomycetes</taxon>
        <taxon>Saccharomycetales</taxon>
        <taxon>Saccharomycetaceae</taxon>
        <taxon>Eremothecium</taxon>
    </lineage>
</organism>
<feature type="region of interest" description="Disordered" evidence="1">
    <location>
        <begin position="274"/>
        <end position="303"/>
    </location>
</feature>
<feature type="region of interest" description="Disordered" evidence="1">
    <location>
        <begin position="193"/>
        <end position="213"/>
    </location>
</feature>
<sequence>MIDLDTRGAPEAASPLDYDGYETFCNEQCASQRTGNFIPTMVLERREELRQQQLSILKFDDADFNTHEDQEFAELMKENDDLMCRIEQLAHSTQEHISKADRVLRSTEPGFFSKMFPKLSANSARYFPGMSGLPESATGLTSSAGAPTGLADSGSAFVAGQLQPANRRRRFLKRLTSWLRGSQLGGDFPIRSYSSRHAPSSRKSWKWPSGGSSLARADDLRLGRNLISSPYDDHLKLCTPIIMKSHSYRRSHSMGTLQSKHFYDKVRRGMLFYNSRKKARPSRPSDLQEKDTRKSGEDYGSASSYKAYGNLITT</sequence>
<dbReference type="KEGG" id="ago:AGOS_ADL368W"/>
<dbReference type="HOGENOM" id="CLU_877090_0_0_1"/>
<dbReference type="OrthoDB" id="4058218at2759"/>
<dbReference type="InParanoid" id="Q75BD4"/>
<name>Q75BD4_EREGS</name>
<dbReference type="RefSeq" id="NP_983728.1">
    <property type="nucleotide sequence ID" value="NM_209081.1"/>
</dbReference>
<reference evidence="2 3" key="1">
    <citation type="journal article" date="2004" name="Science">
        <title>The Ashbya gossypii genome as a tool for mapping the ancient Saccharomyces cerevisiae genome.</title>
        <authorList>
            <person name="Dietrich F.S."/>
            <person name="Voegeli S."/>
            <person name="Brachat S."/>
            <person name="Lerch A."/>
            <person name="Gates K."/>
            <person name="Steiner S."/>
            <person name="Mohr C."/>
            <person name="Pohlmann R."/>
            <person name="Luedi P."/>
            <person name="Choi S."/>
            <person name="Wing R.A."/>
            <person name="Flavier A."/>
            <person name="Gaffney T.D."/>
            <person name="Philippsen P."/>
        </authorList>
    </citation>
    <scope>NUCLEOTIDE SEQUENCE [LARGE SCALE GENOMIC DNA]</scope>
    <source>
        <strain evidence="3">ATCC 10895 / CBS 109.51 / FGSC 9923 / NRRL Y-1056</strain>
    </source>
</reference>
<feature type="compositionally biased region" description="Basic and acidic residues" evidence="1">
    <location>
        <begin position="286"/>
        <end position="297"/>
    </location>
</feature>
<evidence type="ECO:0000313" key="2">
    <source>
        <dbReference type="EMBL" id="AAS51552.1"/>
    </source>
</evidence>
<dbReference type="GeneID" id="4619863"/>
<dbReference type="Proteomes" id="UP000000591">
    <property type="component" value="Chromosome IV"/>
</dbReference>
<reference evidence="3" key="2">
    <citation type="journal article" date="2013" name="G3 (Bethesda)">
        <title>Genomes of Ashbya fungi isolated from insects reveal four mating-type loci, numerous translocations, lack of transposons, and distinct gene duplications.</title>
        <authorList>
            <person name="Dietrich F.S."/>
            <person name="Voegeli S."/>
            <person name="Kuo S."/>
            <person name="Philippsen P."/>
        </authorList>
    </citation>
    <scope>GENOME REANNOTATION</scope>
    <source>
        <strain evidence="3">ATCC 10895 / CBS 109.51 / FGSC 9923 / NRRL Y-1056</strain>
    </source>
</reference>
<proteinExistence type="predicted"/>
<gene>
    <name evidence="2" type="ORF">AGOS_ADL368W</name>
</gene>
<evidence type="ECO:0000256" key="1">
    <source>
        <dbReference type="SAM" id="MobiDB-lite"/>
    </source>
</evidence>
<dbReference type="AlphaFoldDB" id="Q75BD4"/>
<evidence type="ECO:0000313" key="3">
    <source>
        <dbReference type="Proteomes" id="UP000000591"/>
    </source>
</evidence>
<keyword evidence="3" id="KW-1185">Reference proteome</keyword>